<comment type="similarity">
    <text evidence="1">In the C-terminal section; belongs to the transposase 35 family.</text>
</comment>
<evidence type="ECO:0000259" key="9">
    <source>
        <dbReference type="Pfam" id="PF07282"/>
    </source>
</evidence>
<dbReference type="InterPro" id="IPR021027">
    <property type="entry name" value="Transposase_put_HTH"/>
</dbReference>
<dbReference type="Pfam" id="PF01385">
    <property type="entry name" value="OrfB_IS605"/>
    <property type="match status" value="1"/>
</dbReference>
<dbReference type="InterPro" id="IPR051399">
    <property type="entry name" value="RNA-guided_DNA_endo/Transpos"/>
</dbReference>
<dbReference type="GO" id="GO:0046872">
    <property type="term" value="F:metal ion binding"/>
    <property type="evidence" value="ECO:0007669"/>
    <property type="project" value="UniProtKB-KW"/>
</dbReference>
<feature type="domain" description="Probable transposase IS891/IS1136/IS1341" evidence="8">
    <location>
        <begin position="165"/>
        <end position="275"/>
    </location>
</feature>
<keyword evidence="7" id="KW-0233">DNA recombination</keyword>
<comment type="similarity">
    <text evidence="2">In the N-terminal section; belongs to the transposase 2 family.</text>
</comment>
<dbReference type="Pfam" id="PF12323">
    <property type="entry name" value="HTH_OrfB_IS605"/>
    <property type="match status" value="1"/>
</dbReference>
<evidence type="ECO:0000256" key="4">
    <source>
        <dbReference type="ARBA" id="ARBA00022723"/>
    </source>
</evidence>
<evidence type="ECO:0000259" key="8">
    <source>
        <dbReference type="Pfam" id="PF01385"/>
    </source>
</evidence>
<dbReference type="NCBIfam" id="TIGR01766">
    <property type="entry name" value="IS200/IS605 family accessory protein TnpB-like domain"/>
    <property type="match status" value="1"/>
</dbReference>
<keyword evidence="6" id="KW-0238">DNA-binding</keyword>
<accession>A0A8D5UG97</accession>
<evidence type="ECO:0000259" key="10">
    <source>
        <dbReference type="Pfam" id="PF12323"/>
    </source>
</evidence>
<dbReference type="GO" id="GO:0032196">
    <property type="term" value="P:transposition"/>
    <property type="evidence" value="ECO:0007669"/>
    <property type="project" value="UniProtKB-KW"/>
</dbReference>
<dbReference type="RefSeq" id="WP_212773136.1">
    <property type="nucleotide sequence ID" value="NZ_AP024601.1"/>
</dbReference>
<proteinExistence type="inferred from homology"/>
<keyword evidence="12" id="KW-1185">Reference proteome</keyword>
<dbReference type="NCBIfam" id="NF040570">
    <property type="entry name" value="guided_TnpB"/>
    <property type="match status" value="1"/>
</dbReference>
<sequence>MIRTYKFRLKPTKEQIEKMEWTLGMCRRLYNSMLEQRKFAYKRRGITLNYHKQAVELPALKKEIPEFKEIHSQVLQDVAKRLDKAFQAFFRRIERGEKPGYPRFQGKNRYDSFTYPQAGYKLDGRYLKLSKIGDVRIKLHRRIEGKIKTCSIKRKNGKYYACFSCEVEATPISTGKQVGVDLGIKHLAVTSDGEYFDHPKYLRQSERKLKWLQRMVSRRKKGSHRWRKAVTMLAKCHEYIANQRKDAAHKISRYLVDNYDGIAFEDLNIRGMVKNHHFAKSIADAGWRMLVQFTAYKAEWAGKQVMEVDPRSTSQVCSECGRIVKKTLKDRTHRCSCGYVADRDVNAARNILYRAMGYDPEPRYGKLELNFF</sequence>
<feature type="domain" description="Cas12f1-like TNB" evidence="9">
    <location>
        <begin position="287"/>
        <end position="351"/>
    </location>
</feature>
<dbReference type="InterPro" id="IPR001959">
    <property type="entry name" value="Transposase"/>
</dbReference>
<name>A0A8D5UG97_9BACL</name>
<dbReference type="GO" id="GO:0006310">
    <property type="term" value="P:DNA recombination"/>
    <property type="evidence" value="ECO:0007669"/>
    <property type="project" value="UniProtKB-KW"/>
</dbReference>
<dbReference type="AlphaFoldDB" id="A0A8D5UG97"/>
<organism evidence="11 12">
    <name type="scientific">Polycladomyces abyssicola</name>
    <dbReference type="NCBI Taxonomy" id="1125966"/>
    <lineage>
        <taxon>Bacteria</taxon>
        <taxon>Bacillati</taxon>
        <taxon>Bacillota</taxon>
        <taxon>Bacilli</taxon>
        <taxon>Bacillales</taxon>
        <taxon>Thermoactinomycetaceae</taxon>
        <taxon>Polycladomyces</taxon>
    </lineage>
</organism>
<dbReference type="Pfam" id="PF07282">
    <property type="entry name" value="Cas12f1-like_TNB"/>
    <property type="match status" value="1"/>
</dbReference>
<feature type="domain" description="Transposase putative helix-turn-helix" evidence="10">
    <location>
        <begin position="1"/>
        <end position="45"/>
    </location>
</feature>
<dbReference type="GO" id="GO:0003677">
    <property type="term" value="F:DNA binding"/>
    <property type="evidence" value="ECO:0007669"/>
    <property type="project" value="UniProtKB-KW"/>
</dbReference>
<evidence type="ECO:0000256" key="7">
    <source>
        <dbReference type="ARBA" id="ARBA00023172"/>
    </source>
</evidence>
<dbReference type="Proteomes" id="UP000677436">
    <property type="component" value="Chromosome"/>
</dbReference>
<evidence type="ECO:0000256" key="1">
    <source>
        <dbReference type="ARBA" id="ARBA00008761"/>
    </source>
</evidence>
<keyword evidence="3" id="KW-0815">Transposition</keyword>
<reference evidence="11" key="2">
    <citation type="journal article" date="2021" name="Microbiol. Resour. Announc.">
        <title>Complete Genome Sequence of Polycladomyces abyssicola JIR-001T, Isolated from Hemipelagic Sediment in Deep Seawater.</title>
        <authorList>
            <person name="Tsubouchi T."/>
            <person name="Kaneko Y."/>
        </authorList>
    </citation>
    <scope>NUCLEOTIDE SEQUENCE</scope>
    <source>
        <strain evidence="11">JIR-001</strain>
    </source>
</reference>
<gene>
    <name evidence="11" type="ORF">JIR001_26250</name>
</gene>
<evidence type="ECO:0000256" key="2">
    <source>
        <dbReference type="ARBA" id="ARBA00011044"/>
    </source>
</evidence>
<evidence type="ECO:0000313" key="11">
    <source>
        <dbReference type="EMBL" id="BCU82842.1"/>
    </source>
</evidence>
<dbReference type="PANTHER" id="PTHR30405:SF11">
    <property type="entry name" value="RNA-GUIDED DNA ENDONUCLEASE RV2885C-RELATED"/>
    <property type="match status" value="1"/>
</dbReference>
<evidence type="ECO:0000256" key="6">
    <source>
        <dbReference type="ARBA" id="ARBA00023125"/>
    </source>
</evidence>
<keyword evidence="4" id="KW-0479">Metal-binding</keyword>
<dbReference type="KEGG" id="pabs:JIR001_26250"/>
<dbReference type="EMBL" id="AP024601">
    <property type="protein sequence ID" value="BCU82842.1"/>
    <property type="molecule type" value="Genomic_DNA"/>
</dbReference>
<protein>
    <submittedName>
        <fullName evidence="11">Transposase</fullName>
    </submittedName>
</protein>
<keyword evidence="5" id="KW-0862">Zinc</keyword>
<evidence type="ECO:0000256" key="5">
    <source>
        <dbReference type="ARBA" id="ARBA00022833"/>
    </source>
</evidence>
<reference evidence="11" key="1">
    <citation type="journal article" date="2013" name="Int. J. Syst. Evol. Microbiol.">
        <title>Polycladomyces abyssicola gen. nov., sp. nov., a thermophilic filamentous bacterium isolated from hemipelagic sediment.</title>
        <authorList>
            <person name="Tsubouchi T."/>
            <person name="Shimane Y."/>
            <person name="Mori K."/>
            <person name="Usui K."/>
            <person name="Hiraki T."/>
            <person name="Tame A."/>
            <person name="Uematsu K."/>
            <person name="Maruyama T."/>
            <person name="Hatada Y."/>
        </authorList>
    </citation>
    <scope>NUCLEOTIDE SEQUENCE</scope>
    <source>
        <strain evidence="11">JIR-001</strain>
    </source>
</reference>
<dbReference type="InterPro" id="IPR010095">
    <property type="entry name" value="Cas12f1-like_TNB"/>
</dbReference>
<dbReference type="PANTHER" id="PTHR30405">
    <property type="entry name" value="TRANSPOSASE"/>
    <property type="match status" value="1"/>
</dbReference>
<evidence type="ECO:0000313" key="12">
    <source>
        <dbReference type="Proteomes" id="UP000677436"/>
    </source>
</evidence>
<evidence type="ECO:0000256" key="3">
    <source>
        <dbReference type="ARBA" id="ARBA00022578"/>
    </source>
</evidence>